<accession>A0A8E6B7T6</accession>
<evidence type="ECO:0000313" key="2">
    <source>
        <dbReference type="EMBL" id="QVL32942.1"/>
    </source>
</evidence>
<dbReference type="Proteomes" id="UP000676194">
    <property type="component" value="Chromosome"/>
</dbReference>
<dbReference type="AlphaFoldDB" id="A0A8E6B7T6"/>
<sequence length="78" mass="8599">MINSREIAGWILVGLGIAIFGFAFVMLLTSRWIVESGPIIFSGFIVFRGGIHLLKVALAARICQPIEAVKTMPSRKRL</sequence>
<keyword evidence="1" id="KW-0812">Transmembrane</keyword>
<evidence type="ECO:0000256" key="1">
    <source>
        <dbReference type="SAM" id="Phobius"/>
    </source>
</evidence>
<dbReference type="EMBL" id="CP074694">
    <property type="protein sequence ID" value="QVL32942.1"/>
    <property type="molecule type" value="Genomic_DNA"/>
</dbReference>
<dbReference type="RefSeq" id="WP_213497832.1">
    <property type="nucleotide sequence ID" value="NZ_CP074694.1"/>
</dbReference>
<organism evidence="2 3">
    <name type="scientific">Telmatocola sphagniphila</name>
    <dbReference type="NCBI Taxonomy" id="1123043"/>
    <lineage>
        <taxon>Bacteria</taxon>
        <taxon>Pseudomonadati</taxon>
        <taxon>Planctomycetota</taxon>
        <taxon>Planctomycetia</taxon>
        <taxon>Gemmatales</taxon>
        <taxon>Gemmataceae</taxon>
    </lineage>
</organism>
<feature type="transmembrane region" description="Helical" evidence="1">
    <location>
        <begin position="39"/>
        <end position="60"/>
    </location>
</feature>
<keyword evidence="3" id="KW-1185">Reference proteome</keyword>
<name>A0A8E6B7T6_9BACT</name>
<evidence type="ECO:0000313" key="3">
    <source>
        <dbReference type="Proteomes" id="UP000676194"/>
    </source>
</evidence>
<keyword evidence="1" id="KW-1133">Transmembrane helix</keyword>
<dbReference type="KEGG" id="tsph:KIH39_03220"/>
<proteinExistence type="predicted"/>
<keyword evidence="1" id="KW-0472">Membrane</keyword>
<feature type="transmembrane region" description="Helical" evidence="1">
    <location>
        <begin position="7"/>
        <end position="33"/>
    </location>
</feature>
<protein>
    <submittedName>
        <fullName evidence="2">Uncharacterized protein</fullName>
    </submittedName>
</protein>
<gene>
    <name evidence="2" type="ORF">KIH39_03220</name>
</gene>
<reference evidence="2" key="1">
    <citation type="submission" date="2021-05" db="EMBL/GenBank/DDBJ databases">
        <title>Complete genome sequence of the cellulolytic planctomycete Telmatocola sphagniphila SP2T and characterization of the first cellulase from planctomycetes.</title>
        <authorList>
            <person name="Rakitin A.L."/>
            <person name="Beletsky A.V."/>
            <person name="Naumoff D.G."/>
            <person name="Kulichevskaya I.S."/>
            <person name="Mardanov A.V."/>
            <person name="Ravin N.V."/>
            <person name="Dedysh S.N."/>
        </authorList>
    </citation>
    <scope>NUCLEOTIDE SEQUENCE</scope>
    <source>
        <strain evidence="2">SP2T</strain>
    </source>
</reference>